<proteinExistence type="predicted"/>
<evidence type="ECO:0000256" key="6">
    <source>
        <dbReference type="SAM" id="Phobius"/>
    </source>
</evidence>
<evidence type="ECO:0000256" key="5">
    <source>
        <dbReference type="SAM" id="MobiDB-lite"/>
    </source>
</evidence>
<evidence type="ECO:0000256" key="1">
    <source>
        <dbReference type="ARBA" id="ARBA00022617"/>
    </source>
</evidence>
<evidence type="ECO:0000256" key="3">
    <source>
        <dbReference type="ARBA" id="ARBA00023004"/>
    </source>
</evidence>
<evidence type="ECO:0000313" key="8">
    <source>
        <dbReference type="EMBL" id="EKT4092413.1"/>
    </source>
</evidence>
<dbReference type="EMBL" id="ABLOJW010000009">
    <property type="protein sequence ID" value="EKT4092413.1"/>
    <property type="molecule type" value="Genomic_DNA"/>
</dbReference>
<feature type="region of interest" description="Disordered" evidence="5">
    <location>
        <begin position="421"/>
        <end position="448"/>
    </location>
</feature>
<dbReference type="InterPro" id="IPR009056">
    <property type="entry name" value="Cyt_c-like_dom"/>
</dbReference>
<evidence type="ECO:0000313" key="9">
    <source>
        <dbReference type="Proteomes" id="UP001218208"/>
    </source>
</evidence>
<comment type="caution">
    <text evidence="8">The sequence shown here is derived from an EMBL/GenBank/DDBJ whole genome shotgun (WGS) entry which is preliminary data.</text>
</comment>
<organism evidence="8 9">
    <name type="scientific">Stenotrophomonas maltophilia</name>
    <name type="common">Pseudomonas maltophilia</name>
    <name type="synonym">Xanthomonas maltophilia</name>
    <dbReference type="NCBI Taxonomy" id="40324"/>
    <lineage>
        <taxon>Bacteria</taxon>
        <taxon>Pseudomonadati</taxon>
        <taxon>Pseudomonadota</taxon>
        <taxon>Gammaproteobacteria</taxon>
        <taxon>Lysobacterales</taxon>
        <taxon>Lysobacteraceae</taxon>
        <taxon>Stenotrophomonas</taxon>
        <taxon>Stenotrophomonas maltophilia group</taxon>
    </lineage>
</organism>
<feature type="transmembrane region" description="Helical" evidence="6">
    <location>
        <begin position="29"/>
        <end position="48"/>
    </location>
</feature>
<feature type="domain" description="Cytochrome c" evidence="7">
    <location>
        <begin position="225"/>
        <end position="302"/>
    </location>
</feature>
<name>A0AAI9C1S1_STEMA</name>
<dbReference type="InterPro" id="IPR036909">
    <property type="entry name" value="Cyt_c-like_dom_sf"/>
</dbReference>
<keyword evidence="1 4" id="KW-0349">Heme</keyword>
<dbReference type="PANTHER" id="PTHR33751:SF11">
    <property type="entry name" value="BLL4483 PROTEIN"/>
    <property type="match status" value="1"/>
</dbReference>
<evidence type="ECO:0000256" key="4">
    <source>
        <dbReference type="PROSITE-ProRule" id="PRU00433"/>
    </source>
</evidence>
<accession>A0AAI9C1S1</accession>
<dbReference type="Pfam" id="PF13442">
    <property type="entry name" value="Cytochrome_CBB3"/>
    <property type="match status" value="1"/>
</dbReference>
<dbReference type="GO" id="GO:0020037">
    <property type="term" value="F:heme binding"/>
    <property type="evidence" value="ECO:0007669"/>
    <property type="project" value="InterPro"/>
</dbReference>
<dbReference type="PROSITE" id="PS51007">
    <property type="entry name" value="CYTC"/>
    <property type="match status" value="3"/>
</dbReference>
<evidence type="ECO:0000259" key="7">
    <source>
        <dbReference type="PROSITE" id="PS51007"/>
    </source>
</evidence>
<dbReference type="AlphaFoldDB" id="A0AAI9C1S1"/>
<keyword evidence="6" id="KW-0472">Membrane</keyword>
<feature type="domain" description="Cytochrome c" evidence="7">
    <location>
        <begin position="313"/>
        <end position="403"/>
    </location>
</feature>
<dbReference type="Gene3D" id="1.10.760.10">
    <property type="entry name" value="Cytochrome c-like domain"/>
    <property type="match status" value="3"/>
</dbReference>
<feature type="domain" description="Cytochrome c" evidence="7">
    <location>
        <begin position="72"/>
        <end position="162"/>
    </location>
</feature>
<dbReference type="GO" id="GO:0046872">
    <property type="term" value="F:metal ion binding"/>
    <property type="evidence" value="ECO:0007669"/>
    <property type="project" value="UniProtKB-KW"/>
</dbReference>
<dbReference type="Pfam" id="PF00034">
    <property type="entry name" value="Cytochrom_C"/>
    <property type="match status" value="2"/>
</dbReference>
<protein>
    <submittedName>
        <fullName evidence="8">C-type cytochrome</fullName>
    </submittedName>
</protein>
<dbReference type="Proteomes" id="UP001218208">
    <property type="component" value="Unassembled WGS sequence"/>
</dbReference>
<reference evidence="8" key="1">
    <citation type="submission" date="2022-07" db="EMBL/GenBank/DDBJ databases">
        <authorList>
            <consortium name="DAFM: The Division of Animal and Food Microbiology"/>
        </authorList>
    </citation>
    <scope>NUCLEOTIDE SEQUENCE</scope>
    <source>
        <strain evidence="8">19MO01SH01-2</strain>
    </source>
</reference>
<dbReference type="GO" id="GO:0009055">
    <property type="term" value="F:electron transfer activity"/>
    <property type="evidence" value="ECO:0007669"/>
    <property type="project" value="InterPro"/>
</dbReference>
<keyword evidence="6" id="KW-0812">Transmembrane</keyword>
<keyword evidence="6" id="KW-1133">Transmembrane helix</keyword>
<keyword evidence="3 4" id="KW-0408">Iron</keyword>
<evidence type="ECO:0000256" key="2">
    <source>
        <dbReference type="ARBA" id="ARBA00022723"/>
    </source>
</evidence>
<dbReference type="SUPFAM" id="SSF46626">
    <property type="entry name" value="Cytochrome c"/>
    <property type="match status" value="3"/>
</dbReference>
<sequence>MSRDDRRDTHQRNEHFEPYEESAPVPLPVLWVALALALWGAVVLFNSFESEDEGKVERAERVIPEATAARAVAEGNGAGLFQASCATCHQPNASGVRNAIPPLADSPFVAARPEVMVQILLHGIDGPIRVGTQDYDGHMPDFSSVLDDAEIASIVQYVRGTWAPDPGATAPAIDAAFVAAERARFPDRGAWQGGAELARVVDPSLPAQPAVSVVEAAGTDPVVRQLVDEGRGAAWSCASCHGERGQGTLNVPRLAGLPADYIVKQLKNYLDGSRRNENMEVVARTLAPAEMQALGEFYAAIRAPSNAYARLGGDLARGEELALRGDWSKDIPSCFSCHGPSGVGVAPEFPALAAQHPEYTVAQLAGWVAGRRDNSDIQLMDHIARALDDGDRRAVADYLATLPPVPAAPASTVAAAPLAAEAGQGNAPAVNLSSVEPNSPAGERHVQD</sequence>
<gene>
    <name evidence="8" type="ORF">QEG23_001920</name>
</gene>
<dbReference type="PANTHER" id="PTHR33751">
    <property type="entry name" value="CBB3-TYPE CYTOCHROME C OXIDASE SUBUNIT FIXP"/>
    <property type="match status" value="1"/>
</dbReference>
<dbReference type="InterPro" id="IPR050597">
    <property type="entry name" value="Cytochrome_c_Oxidase_Subunit"/>
</dbReference>
<keyword evidence="2 4" id="KW-0479">Metal-binding</keyword>